<keyword evidence="1" id="KW-0678">Repressor</keyword>
<evidence type="ECO:0000256" key="1">
    <source>
        <dbReference type="ARBA" id="ARBA00022491"/>
    </source>
</evidence>
<dbReference type="GO" id="GO:0000785">
    <property type="term" value="C:chromatin"/>
    <property type="evidence" value="ECO:0007669"/>
    <property type="project" value="TreeGrafter"/>
</dbReference>
<protein>
    <submittedName>
        <fullName evidence="3">Paired amphipathic helix protein Sin3a</fullName>
    </submittedName>
</protein>
<feature type="domain" description="Histone deacetylase interacting" evidence="2">
    <location>
        <begin position="1"/>
        <end position="72"/>
    </location>
</feature>
<dbReference type="PANTHER" id="PTHR12346:SF0">
    <property type="entry name" value="SIN3A, ISOFORM G"/>
    <property type="match status" value="1"/>
</dbReference>
<dbReference type="GO" id="GO:0000118">
    <property type="term" value="C:histone deacetylase complex"/>
    <property type="evidence" value="ECO:0007669"/>
    <property type="project" value="TreeGrafter"/>
</dbReference>
<dbReference type="GO" id="GO:0003714">
    <property type="term" value="F:transcription corepressor activity"/>
    <property type="evidence" value="ECO:0007669"/>
    <property type="project" value="InterPro"/>
</dbReference>
<dbReference type="SMART" id="SM00761">
    <property type="entry name" value="HDAC_interact"/>
    <property type="match status" value="1"/>
</dbReference>
<accession>A0AAD3CTJ2</accession>
<reference evidence="3 4" key="1">
    <citation type="journal article" date="2021" name="Sci. Rep.">
        <title>The genome of the diatom Chaetoceros tenuissimus carries an ancient integrated fragment of an extant virus.</title>
        <authorList>
            <person name="Hongo Y."/>
            <person name="Kimura K."/>
            <person name="Takaki Y."/>
            <person name="Yoshida Y."/>
            <person name="Baba S."/>
            <person name="Kobayashi G."/>
            <person name="Nagasaki K."/>
            <person name="Hano T."/>
            <person name="Tomaru Y."/>
        </authorList>
    </citation>
    <scope>NUCLEOTIDE SEQUENCE [LARGE SCALE GENOMIC DNA]</scope>
    <source>
        <strain evidence="3 4">NIES-3715</strain>
    </source>
</reference>
<proteinExistence type="predicted"/>
<sequence>MLNDIWISLPDESEESYTFRHMRKNQHEEVLFRCEDERFAIDMIIDSTATCLKRLEPIAEEVAMLQEQESFSEGYDSKEKMDIKSALDKRGMGSKVIKYSFDKSILNTIHRHAITRIYGDAGQEMLDLMSKNPVVAVPVVVKRLMQKLRDFKAAREVLNQRWKELAEINYYKSIDHRCLTWRTVNKRATSTRTLVSEIKDRAANNGYESEPSPSMFTPHFSMQYENKSFAQRDVCRILSFASKRGSFSPGDKEKCQRLWTDFLAQFFDLGSIWMQSPAVSYAVLPHHTPSIVSNDEESGNDDDDISAEEERDMVEDMMVTEEEMEETSSSKEKHTEFTLLSDQPIPSGCAVSTVYGEGVVTGYKSSDASFIVSLPFC</sequence>
<dbReference type="EMBL" id="BLLK01000045">
    <property type="protein sequence ID" value="GFH50901.1"/>
    <property type="molecule type" value="Genomic_DNA"/>
</dbReference>
<keyword evidence="4" id="KW-1185">Reference proteome</keyword>
<dbReference type="Pfam" id="PF08295">
    <property type="entry name" value="Sin3_corepress"/>
    <property type="match status" value="1"/>
</dbReference>
<evidence type="ECO:0000313" key="3">
    <source>
        <dbReference type="EMBL" id="GFH50901.1"/>
    </source>
</evidence>
<dbReference type="PANTHER" id="PTHR12346">
    <property type="entry name" value="SIN3B-RELATED"/>
    <property type="match status" value="1"/>
</dbReference>
<name>A0AAD3CTJ2_9STRA</name>
<dbReference type="GO" id="GO:0000122">
    <property type="term" value="P:negative regulation of transcription by RNA polymerase II"/>
    <property type="evidence" value="ECO:0007669"/>
    <property type="project" value="TreeGrafter"/>
</dbReference>
<evidence type="ECO:0000313" key="4">
    <source>
        <dbReference type="Proteomes" id="UP001054902"/>
    </source>
</evidence>
<comment type="caution">
    <text evidence="3">The sequence shown here is derived from an EMBL/GenBank/DDBJ whole genome shotgun (WGS) entry which is preliminary data.</text>
</comment>
<dbReference type="InterPro" id="IPR013194">
    <property type="entry name" value="HDAC_interact_dom"/>
</dbReference>
<evidence type="ECO:0000259" key="2">
    <source>
        <dbReference type="SMART" id="SM00761"/>
    </source>
</evidence>
<dbReference type="AlphaFoldDB" id="A0AAD3CTJ2"/>
<gene>
    <name evidence="3" type="ORF">CTEN210_07377</name>
</gene>
<dbReference type="InterPro" id="IPR039774">
    <property type="entry name" value="Sin3-like"/>
</dbReference>
<dbReference type="Proteomes" id="UP001054902">
    <property type="component" value="Unassembled WGS sequence"/>
</dbReference>
<organism evidence="3 4">
    <name type="scientific">Chaetoceros tenuissimus</name>
    <dbReference type="NCBI Taxonomy" id="426638"/>
    <lineage>
        <taxon>Eukaryota</taxon>
        <taxon>Sar</taxon>
        <taxon>Stramenopiles</taxon>
        <taxon>Ochrophyta</taxon>
        <taxon>Bacillariophyta</taxon>
        <taxon>Coscinodiscophyceae</taxon>
        <taxon>Chaetocerotophycidae</taxon>
        <taxon>Chaetocerotales</taxon>
        <taxon>Chaetocerotaceae</taxon>
        <taxon>Chaetoceros</taxon>
    </lineage>
</organism>